<proteinExistence type="predicted"/>
<evidence type="ECO:0000259" key="1">
    <source>
        <dbReference type="Pfam" id="PF09361"/>
    </source>
</evidence>
<name>A0A4D7QG38_9HYPH</name>
<reference evidence="2 3" key="1">
    <citation type="submission" date="2019-04" db="EMBL/GenBank/DDBJ databases">
        <title>Phreatobacter aquaticus sp. nov.</title>
        <authorList>
            <person name="Choi A."/>
            <person name="Baek K."/>
        </authorList>
    </citation>
    <scope>NUCLEOTIDE SEQUENCE [LARGE SCALE GENOMIC DNA]</scope>
    <source>
        <strain evidence="2 3">NMCR1094</strain>
    </source>
</reference>
<dbReference type="EMBL" id="CP039865">
    <property type="protein sequence ID" value="QCK84367.1"/>
    <property type="molecule type" value="Genomic_DNA"/>
</dbReference>
<feature type="domain" description="Phasin" evidence="1">
    <location>
        <begin position="27"/>
        <end position="126"/>
    </location>
</feature>
<evidence type="ECO:0000313" key="3">
    <source>
        <dbReference type="Proteomes" id="UP000298588"/>
    </source>
</evidence>
<dbReference type="InterPro" id="IPR010127">
    <property type="entry name" value="Phasin_subfam-1"/>
</dbReference>
<dbReference type="OrthoDB" id="7857244at2"/>
<keyword evidence="3" id="KW-1185">Reference proteome</keyword>
<evidence type="ECO:0000313" key="2">
    <source>
        <dbReference type="EMBL" id="QCK84367.1"/>
    </source>
</evidence>
<gene>
    <name evidence="2" type="ORF">E8L99_00415</name>
</gene>
<sequence>MTQTPQSIIDMFTKMGQDLKIPSVDLEKIVSHHRKNLEALSASTKAAAEGATAFASKQRELIEAAMKDIQAAAQGFKMPGSPQEAMQAQAEFAKKAMEAAIKNTKDMAELVQKSNQDAMKIIQDRMKESFEEIRASFTKK</sequence>
<accession>A0A4D7QG38</accession>
<dbReference type="Pfam" id="PF09361">
    <property type="entry name" value="Phasin_2"/>
    <property type="match status" value="1"/>
</dbReference>
<dbReference type="Proteomes" id="UP000298588">
    <property type="component" value="Chromosome"/>
</dbReference>
<dbReference type="KEGG" id="paqt:E8L99_00415"/>
<dbReference type="NCBIfam" id="TIGR01841">
    <property type="entry name" value="phasin"/>
    <property type="match status" value="1"/>
</dbReference>
<dbReference type="InterPro" id="IPR018968">
    <property type="entry name" value="Phasin"/>
</dbReference>
<dbReference type="RefSeq" id="WP_137097703.1">
    <property type="nucleotide sequence ID" value="NZ_CP039865.1"/>
</dbReference>
<protein>
    <submittedName>
        <fullName evidence="2">Phasin family protein</fullName>
    </submittedName>
</protein>
<dbReference type="AlphaFoldDB" id="A0A4D7QG38"/>
<organism evidence="2 3">
    <name type="scientific">Phreatobacter aquaticus</name>
    <dbReference type="NCBI Taxonomy" id="2570229"/>
    <lineage>
        <taxon>Bacteria</taxon>
        <taxon>Pseudomonadati</taxon>
        <taxon>Pseudomonadota</taxon>
        <taxon>Alphaproteobacteria</taxon>
        <taxon>Hyphomicrobiales</taxon>
        <taxon>Phreatobacteraceae</taxon>
        <taxon>Phreatobacter</taxon>
    </lineage>
</organism>